<dbReference type="PIRSF" id="PIRSF031982">
    <property type="entry name" value="UCP031982_abhydr"/>
    <property type="match status" value="1"/>
</dbReference>
<reference evidence="2 3" key="1">
    <citation type="journal article" date="2017" name="Int. J. Syst. Evol. Microbiol.">
        <title>Ramlibacter monticola sp. nov., isolated from forest soil.</title>
        <authorList>
            <person name="Chaudhary D.K."/>
            <person name="Kim J."/>
        </authorList>
    </citation>
    <scope>NUCLEOTIDE SEQUENCE [LARGE SCALE GENOMIC DNA]</scope>
    <source>
        <strain evidence="2 3">KACC 19175</strain>
    </source>
</reference>
<evidence type="ECO:0000313" key="2">
    <source>
        <dbReference type="EMBL" id="MBL0390596.1"/>
    </source>
</evidence>
<organism evidence="2 3">
    <name type="scientific">Ramlibacter monticola</name>
    <dbReference type="NCBI Taxonomy" id="1926872"/>
    <lineage>
        <taxon>Bacteria</taxon>
        <taxon>Pseudomonadati</taxon>
        <taxon>Pseudomonadota</taxon>
        <taxon>Betaproteobacteria</taxon>
        <taxon>Burkholderiales</taxon>
        <taxon>Comamonadaceae</taxon>
        <taxon>Ramlibacter</taxon>
    </lineage>
</organism>
<evidence type="ECO:0000256" key="1">
    <source>
        <dbReference type="SAM" id="SignalP"/>
    </source>
</evidence>
<dbReference type="Gene3D" id="3.40.50.1820">
    <property type="entry name" value="alpha/beta hydrolase"/>
    <property type="match status" value="1"/>
</dbReference>
<dbReference type="RefSeq" id="WP_201673189.1">
    <property type="nucleotide sequence ID" value="NZ_JAEQNE010000001.1"/>
</dbReference>
<protein>
    <submittedName>
        <fullName evidence="2">Dienelactone hydrolase</fullName>
    </submittedName>
</protein>
<feature type="signal peptide" evidence="1">
    <location>
        <begin position="1"/>
        <end position="21"/>
    </location>
</feature>
<dbReference type="InterPro" id="IPR029058">
    <property type="entry name" value="AB_hydrolase_fold"/>
</dbReference>
<dbReference type="AlphaFoldDB" id="A0A936YYR9"/>
<name>A0A936YYR9_9BURK</name>
<feature type="chain" id="PRO_5036770536" evidence="1">
    <location>
        <begin position="22"/>
        <end position="344"/>
    </location>
</feature>
<gene>
    <name evidence="2" type="ORF">JJ685_05510</name>
</gene>
<accession>A0A936YYR9</accession>
<evidence type="ECO:0000313" key="3">
    <source>
        <dbReference type="Proteomes" id="UP000599109"/>
    </source>
</evidence>
<dbReference type="InterPro" id="IPR016986">
    <property type="entry name" value="UCP031982_abhydr"/>
</dbReference>
<dbReference type="Proteomes" id="UP000599109">
    <property type="component" value="Unassembled WGS sequence"/>
</dbReference>
<proteinExistence type="predicted"/>
<dbReference type="GO" id="GO:0016787">
    <property type="term" value="F:hydrolase activity"/>
    <property type="evidence" value="ECO:0007669"/>
    <property type="project" value="UniProtKB-KW"/>
</dbReference>
<sequence>MRNARLLASLALAACSLAAQAGMGLATLPGVDGDGPVTVFHPTAQTERPVQRGPFTLSLAEQAPPIRGNGRLVVVSHGSGGNPWVHADLARVLVDAGFVVAVPRHHGDHSLDHSDPGPDSWKLRPGEVSRAIDAVARTPALAALLALDRVGVYGMSAGGHTALAMAGGRWSPAQFVRHCEAHIGDDFAACVGEYAALNGNAFDGLKKKAALLVLRHRFADAPWYTHEDPRVQAVVAGVPMAADFDASSLAQPRVPLALVTAGRDKWLVPRFHSATILAACAPRCTLLADLPDGGHGALLSPAPPVERLNAIAADLLADPPGFDRAVLPAVDRSIAAFFLQHLLP</sequence>
<comment type="caution">
    <text evidence="2">The sequence shown here is derived from an EMBL/GenBank/DDBJ whole genome shotgun (WGS) entry which is preliminary data.</text>
</comment>
<keyword evidence="3" id="KW-1185">Reference proteome</keyword>
<dbReference type="EMBL" id="JAEQNE010000001">
    <property type="protein sequence ID" value="MBL0390596.1"/>
    <property type="molecule type" value="Genomic_DNA"/>
</dbReference>
<keyword evidence="2" id="KW-0378">Hydrolase</keyword>
<dbReference type="SUPFAM" id="SSF53474">
    <property type="entry name" value="alpha/beta-Hydrolases"/>
    <property type="match status" value="1"/>
</dbReference>
<keyword evidence="1" id="KW-0732">Signal</keyword>